<dbReference type="Proteomes" id="UP000788993">
    <property type="component" value="Unassembled WGS sequence"/>
</dbReference>
<keyword evidence="2" id="KW-1185">Reference proteome</keyword>
<evidence type="ECO:0000313" key="1">
    <source>
        <dbReference type="EMBL" id="KAH3675401.1"/>
    </source>
</evidence>
<reference evidence="1" key="1">
    <citation type="journal article" date="2021" name="Open Biol.">
        <title>Shared evolutionary footprints suggest mitochondrial oxidative damage underlies multiple complex I losses in fungi.</title>
        <authorList>
            <person name="Schikora-Tamarit M.A."/>
            <person name="Marcet-Houben M."/>
            <person name="Nosek J."/>
            <person name="Gabaldon T."/>
        </authorList>
    </citation>
    <scope>NUCLEOTIDE SEQUENCE</scope>
    <source>
        <strain evidence="1">NCAIM Y.01608</strain>
    </source>
</reference>
<organism evidence="1 2">
    <name type="scientific">Ogataea polymorpha</name>
    <dbReference type="NCBI Taxonomy" id="460523"/>
    <lineage>
        <taxon>Eukaryota</taxon>
        <taxon>Fungi</taxon>
        <taxon>Dikarya</taxon>
        <taxon>Ascomycota</taxon>
        <taxon>Saccharomycotina</taxon>
        <taxon>Pichiomycetes</taxon>
        <taxon>Pichiales</taxon>
        <taxon>Pichiaceae</taxon>
        <taxon>Ogataea</taxon>
    </lineage>
</organism>
<proteinExistence type="predicted"/>
<dbReference type="AlphaFoldDB" id="A0A9P8PNP0"/>
<reference evidence="1" key="2">
    <citation type="submission" date="2021-01" db="EMBL/GenBank/DDBJ databases">
        <authorList>
            <person name="Schikora-Tamarit M.A."/>
        </authorList>
    </citation>
    <scope>NUCLEOTIDE SEQUENCE</scope>
    <source>
        <strain evidence="1">NCAIM Y.01608</strain>
    </source>
</reference>
<evidence type="ECO:0000313" key="2">
    <source>
        <dbReference type="Proteomes" id="UP000788993"/>
    </source>
</evidence>
<comment type="caution">
    <text evidence="1">The sequence shown here is derived from an EMBL/GenBank/DDBJ whole genome shotgun (WGS) entry which is preliminary data.</text>
</comment>
<accession>A0A9P8PNP0</accession>
<sequence>MILSPEANTDPNRNVVIPPSTAFGIATNAAANLEKTPITMSFLITFGAVRIPETMRPQETRYCWSASERFADEAIDNGGAITPPNIANAC</sequence>
<name>A0A9P8PNP0_9ASCO</name>
<dbReference type="EMBL" id="JAEUBD010000382">
    <property type="protein sequence ID" value="KAH3675401.1"/>
    <property type="molecule type" value="Genomic_DNA"/>
</dbReference>
<protein>
    <submittedName>
        <fullName evidence="1">Uncharacterized protein</fullName>
    </submittedName>
</protein>
<gene>
    <name evidence="1" type="ORF">OGATHE_001741</name>
</gene>